<reference evidence="1 2" key="1">
    <citation type="submission" date="2021-05" db="EMBL/GenBank/DDBJ databases">
        <title>Genome Assembly of Synthetic Allotetraploid Brassica napus Reveals Homoeologous Exchanges between Subgenomes.</title>
        <authorList>
            <person name="Davis J.T."/>
        </authorList>
    </citation>
    <scope>NUCLEOTIDE SEQUENCE [LARGE SCALE GENOMIC DNA]</scope>
    <source>
        <strain evidence="2">cv. Da-Ae</strain>
        <tissue evidence="1">Seedling</tissue>
    </source>
</reference>
<gene>
    <name evidence="1" type="ORF">HID58_048518</name>
</gene>
<protein>
    <submittedName>
        <fullName evidence="1">Uncharacterized protein</fullName>
    </submittedName>
</protein>
<evidence type="ECO:0000313" key="2">
    <source>
        <dbReference type="Proteomes" id="UP000824890"/>
    </source>
</evidence>
<organism evidence="1 2">
    <name type="scientific">Brassica napus</name>
    <name type="common">Rape</name>
    <dbReference type="NCBI Taxonomy" id="3708"/>
    <lineage>
        <taxon>Eukaryota</taxon>
        <taxon>Viridiplantae</taxon>
        <taxon>Streptophyta</taxon>
        <taxon>Embryophyta</taxon>
        <taxon>Tracheophyta</taxon>
        <taxon>Spermatophyta</taxon>
        <taxon>Magnoliopsida</taxon>
        <taxon>eudicotyledons</taxon>
        <taxon>Gunneridae</taxon>
        <taxon>Pentapetalae</taxon>
        <taxon>rosids</taxon>
        <taxon>malvids</taxon>
        <taxon>Brassicales</taxon>
        <taxon>Brassicaceae</taxon>
        <taxon>Brassiceae</taxon>
        <taxon>Brassica</taxon>
    </lineage>
</organism>
<comment type="caution">
    <text evidence="1">The sequence shown here is derived from an EMBL/GenBank/DDBJ whole genome shotgun (WGS) entry which is preliminary data.</text>
</comment>
<accession>A0ABQ8B2C3</accession>
<keyword evidence="2" id="KW-1185">Reference proteome</keyword>
<evidence type="ECO:0000313" key="1">
    <source>
        <dbReference type="EMBL" id="KAH0898950.1"/>
    </source>
</evidence>
<dbReference type="Proteomes" id="UP000824890">
    <property type="component" value="Unassembled WGS sequence"/>
</dbReference>
<sequence>MSEFGSKPTTAPPPPILRLRSRLHVFSVTEEGSNPPPRTTTLPLLTVSLSSRCLLCRFSSSPSVEASKSTTDRPSSLLRSSVFSHLLRQKKDRNPPRTTTVMLLTASPPSLLVFSGRRTMQTHLDDECLGPHGVASVGLSALAHNLYNLEITFQAYTSSTSTRKHNLRLSDSHEMSVSVPEKSRDVMHKSYMKVTRVFLMCA</sequence>
<proteinExistence type="predicted"/>
<name>A0ABQ8B2C3_BRANA</name>
<dbReference type="EMBL" id="JAGKQM010000012">
    <property type="protein sequence ID" value="KAH0898950.1"/>
    <property type="molecule type" value="Genomic_DNA"/>
</dbReference>